<reference evidence="2" key="1">
    <citation type="submission" date="2015-08" db="EMBL/GenBank/DDBJ databases">
        <title>Complete DNA Sequence of Pseudomonas syringae pv. actinidiae, the Causal Agent of Kiwifruit Canker Disease.</title>
        <authorList>
            <person name="Rikkerink E.H.A."/>
            <person name="Fineran P.C."/>
        </authorList>
    </citation>
    <scope>NUCLEOTIDE SEQUENCE</scope>
    <source>
        <strain evidence="2">DSM 13666</strain>
    </source>
</reference>
<sequence>MMTLWEYVLIFLAAATPWLEAIVVVPLGIIRGLNPWLVSVVAFIGNWLTILLVIIFYEKFQAWREKRRIQKGIETPPESKRQKRARHIWNRYGLPGLALGGPLVIGTHLSALMALAFRSPKYLVTGWITFSLALWIVVFAVGAFYGFSWFQR</sequence>
<gene>
    <name evidence="2" type="ORF">AMD02_12875</name>
</gene>
<dbReference type="InterPro" id="IPR009577">
    <property type="entry name" value="Sm_multidrug_ex"/>
</dbReference>
<name>A0A0M0KML6_ALKHA</name>
<keyword evidence="2" id="KW-0238">DNA-binding</keyword>
<evidence type="ECO:0000313" key="2">
    <source>
        <dbReference type="EMBL" id="KOO39643.1"/>
    </source>
</evidence>
<dbReference type="AlphaFoldDB" id="A0A0M0KML6"/>
<dbReference type="PATRIC" id="fig|136160.3.peg.3003"/>
<feature type="transmembrane region" description="Helical" evidence="1">
    <location>
        <begin position="7"/>
        <end position="30"/>
    </location>
</feature>
<evidence type="ECO:0000256" key="1">
    <source>
        <dbReference type="SAM" id="Phobius"/>
    </source>
</evidence>
<dbReference type="GeneID" id="87596934"/>
<feature type="transmembrane region" description="Helical" evidence="1">
    <location>
        <begin position="123"/>
        <end position="147"/>
    </location>
</feature>
<dbReference type="EMBL" id="LILD01000001">
    <property type="protein sequence ID" value="KOO39643.1"/>
    <property type="molecule type" value="Genomic_DNA"/>
</dbReference>
<keyword evidence="1" id="KW-0472">Membrane</keyword>
<proteinExistence type="predicted"/>
<keyword evidence="1" id="KW-0812">Transmembrane</keyword>
<feature type="transmembrane region" description="Helical" evidence="1">
    <location>
        <begin position="36"/>
        <end position="57"/>
    </location>
</feature>
<organism evidence="2">
    <name type="scientific">Halalkalibacterium halodurans</name>
    <name type="common">Bacillus halodurans</name>
    <dbReference type="NCBI Taxonomy" id="86665"/>
    <lineage>
        <taxon>Bacteria</taxon>
        <taxon>Bacillati</taxon>
        <taxon>Bacillota</taxon>
        <taxon>Bacilli</taxon>
        <taxon>Bacillales</taxon>
        <taxon>Bacillaceae</taxon>
        <taxon>Halalkalibacterium (ex Joshi et al. 2022)</taxon>
    </lineage>
</organism>
<dbReference type="Pfam" id="PF06695">
    <property type="entry name" value="Sm_multidrug_ex"/>
    <property type="match status" value="1"/>
</dbReference>
<comment type="caution">
    <text evidence="2">The sequence shown here is derived from an EMBL/GenBank/DDBJ whole genome shotgun (WGS) entry which is preliminary data.</text>
</comment>
<accession>A0A0M0KML6</accession>
<protein>
    <submittedName>
        <fullName evidence="2">DNA-binding protein</fullName>
    </submittedName>
</protein>
<dbReference type="GO" id="GO:0003677">
    <property type="term" value="F:DNA binding"/>
    <property type="evidence" value="ECO:0007669"/>
    <property type="project" value="UniProtKB-KW"/>
</dbReference>
<dbReference type="RefSeq" id="WP_010897479.1">
    <property type="nucleotide sequence ID" value="NZ_CP040441.1"/>
</dbReference>
<dbReference type="OMA" id="WDRYGLP"/>
<keyword evidence="1" id="KW-1133">Transmembrane helix</keyword>
<feature type="transmembrane region" description="Helical" evidence="1">
    <location>
        <begin position="92"/>
        <end position="117"/>
    </location>
</feature>